<evidence type="ECO:0000256" key="1">
    <source>
        <dbReference type="SAM" id="Phobius"/>
    </source>
</evidence>
<keyword evidence="1" id="KW-1133">Transmembrane helix</keyword>
<name>A0ABR4PHH3_9HELO</name>
<protein>
    <recommendedName>
        <fullName evidence="4">RGS domain-containing protein</fullName>
    </recommendedName>
</protein>
<accession>A0ABR4PHH3</accession>
<keyword evidence="1" id="KW-0472">Membrane</keyword>
<organism evidence="2 3">
    <name type="scientific">Phlyctema vagabunda</name>
    <dbReference type="NCBI Taxonomy" id="108571"/>
    <lineage>
        <taxon>Eukaryota</taxon>
        <taxon>Fungi</taxon>
        <taxon>Dikarya</taxon>
        <taxon>Ascomycota</taxon>
        <taxon>Pezizomycotina</taxon>
        <taxon>Leotiomycetes</taxon>
        <taxon>Helotiales</taxon>
        <taxon>Dermateaceae</taxon>
        <taxon>Phlyctema</taxon>
    </lineage>
</organism>
<reference evidence="2 3" key="1">
    <citation type="submission" date="2024-06" db="EMBL/GenBank/DDBJ databases">
        <title>Complete genome of Phlyctema vagabunda strain 19-DSS-EL-015.</title>
        <authorList>
            <person name="Fiorenzani C."/>
        </authorList>
    </citation>
    <scope>NUCLEOTIDE SEQUENCE [LARGE SCALE GENOMIC DNA]</scope>
    <source>
        <strain evidence="2 3">19-DSS-EL-015</strain>
    </source>
</reference>
<keyword evidence="1" id="KW-0812">Transmembrane</keyword>
<dbReference type="Gene3D" id="1.10.167.10">
    <property type="entry name" value="Regulator of G-protein Signalling 4, domain 2"/>
    <property type="match status" value="1"/>
</dbReference>
<gene>
    <name evidence="2" type="ORF">PVAG01_06849</name>
</gene>
<feature type="transmembrane region" description="Helical" evidence="1">
    <location>
        <begin position="427"/>
        <end position="449"/>
    </location>
</feature>
<evidence type="ECO:0000313" key="3">
    <source>
        <dbReference type="Proteomes" id="UP001629113"/>
    </source>
</evidence>
<feature type="transmembrane region" description="Helical" evidence="1">
    <location>
        <begin position="275"/>
        <end position="297"/>
    </location>
</feature>
<dbReference type="InterPro" id="IPR036305">
    <property type="entry name" value="RGS_sf"/>
</dbReference>
<evidence type="ECO:0008006" key="4">
    <source>
        <dbReference type="Google" id="ProtNLM"/>
    </source>
</evidence>
<dbReference type="Proteomes" id="UP001629113">
    <property type="component" value="Unassembled WGS sequence"/>
</dbReference>
<comment type="caution">
    <text evidence="2">The sequence shown here is derived from an EMBL/GenBank/DDBJ whole genome shotgun (WGS) entry which is preliminary data.</text>
</comment>
<feature type="transmembrane region" description="Helical" evidence="1">
    <location>
        <begin position="303"/>
        <end position="329"/>
    </location>
</feature>
<dbReference type="SUPFAM" id="SSF48097">
    <property type="entry name" value="Regulator of G-protein signaling, RGS"/>
    <property type="match status" value="1"/>
</dbReference>
<sequence>MSILFYRRPDFLNKASGPINSTECARYVERAKNSERAIPSGLSFEDVVIKNTALPPCSLNDFMDYLIYVEHSAENLQFYLWYREYERRFEALPESEKALSPPWTPENSEIPKLAPEPEECNMARRLPKRRKSSAVSMLARDPIFAEISDKSSVPLPANHAAVLASVKDNASFVSRATETSHSQSGGTNMKWEPFSVQPFRDEISRLIHHYLLFSSPRELNLSHRDRASMLHALQHTTHPSALAPALNIVESTLKGQAHPNFIRWSICNGNKPRVFFVRTMGITFTTIGCAVVVLLTLSSANRWWRLFAALPWFIGISTLIAACKGLCMIMHHSHSRNLRPWEQDLTMDFEAGRQSDEIGMASRIAKDGDEDDKNTLASRPSLQSFGDKNEWEGEWLIHYKKKSLLRKIFARSVYTQEAALRILQDKIVLGANIWAAIITTILTAVFIALPGDNLY</sequence>
<keyword evidence="3" id="KW-1185">Reference proteome</keyword>
<dbReference type="PANTHER" id="PTHR39466:SF1">
    <property type="entry name" value="RGS DOMAIN-CONTAINING PROTEIN"/>
    <property type="match status" value="1"/>
</dbReference>
<dbReference type="PANTHER" id="PTHR39466">
    <property type="entry name" value="RGS DOMAIN-CONTAINING PROTEIN"/>
    <property type="match status" value="1"/>
</dbReference>
<dbReference type="EMBL" id="JBFCZG010000005">
    <property type="protein sequence ID" value="KAL3422693.1"/>
    <property type="molecule type" value="Genomic_DNA"/>
</dbReference>
<dbReference type="InterPro" id="IPR044926">
    <property type="entry name" value="RGS_subdomain_2"/>
</dbReference>
<proteinExistence type="predicted"/>
<evidence type="ECO:0000313" key="2">
    <source>
        <dbReference type="EMBL" id="KAL3422693.1"/>
    </source>
</evidence>